<reference evidence="2 3" key="1">
    <citation type="submission" date="2024-09" db="EMBL/GenBank/DDBJ databases">
        <title>Chromosome-scale assembly of Riccia sorocarpa.</title>
        <authorList>
            <person name="Paukszto L."/>
        </authorList>
    </citation>
    <scope>NUCLEOTIDE SEQUENCE [LARGE SCALE GENOMIC DNA]</scope>
    <source>
        <strain evidence="2">LP-2024</strain>
        <tissue evidence="2">Aerial parts of the thallus</tissue>
    </source>
</reference>
<protein>
    <submittedName>
        <fullName evidence="2">Uncharacterized protein</fullName>
    </submittedName>
</protein>
<dbReference type="Proteomes" id="UP001633002">
    <property type="component" value="Unassembled WGS sequence"/>
</dbReference>
<evidence type="ECO:0000256" key="1">
    <source>
        <dbReference type="SAM" id="MobiDB-lite"/>
    </source>
</evidence>
<feature type="compositionally biased region" description="Polar residues" evidence="1">
    <location>
        <begin position="1"/>
        <end position="12"/>
    </location>
</feature>
<evidence type="ECO:0000313" key="3">
    <source>
        <dbReference type="Proteomes" id="UP001633002"/>
    </source>
</evidence>
<dbReference type="EMBL" id="JBJQOH010000002">
    <property type="protein sequence ID" value="KAL3698486.1"/>
    <property type="molecule type" value="Genomic_DNA"/>
</dbReference>
<gene>
    <name evidence="2" type="ORF">R1sor_012562</name>
</gene>
<comment type="caution">
    <text evidence="2">The sequence shown here is derived from an EMBL/GenBank/DDBJ whole genome shotgun (WGS) entry which is preliminary data.</text>
</comment>
<sequence length="152" mass="17077">MTQSPKKNVSSIKSDESTLKEGDPYAEERAQENWQWQHALSQSLAAVADCIRAIPPDELESKFHLLLAYAKANAHAIARGYNRSCLRLTDLLCPLLDKNESAPLDFPDTLGHFQQLSQEAVLNLLVTYQIPEIPDSDDERRIDLARYLGVSI</sequence>
<dbReference type="AlphaFoldDB" id="A0ABD3I881"/>
<keyword evidence="3" id="KW-1185">Reference proteome</keyword>
<proteinExistence type="predicted"/>
<feature type="region of interest" description="Disordered" evidence="1">
    <location>
        <begin position="1"/>
        <end position="30"/>
    </location>
</feature>
<name>A0ABD3I881_9MARC</name>
<accession>A0ABD3I881</accession>
<evidence type="ECO:0000313" key="2">
    <source>
        <dbReference type="EMBL" id="KAL3698486.1"/>
    </source>
</evidence>
<organism evidence="2 3">
    <name type="scientific">Riccia sorocarpa</name>
    <dbReference type="NCBI Taxonomy" id="122646"/>
    <lineage>
        <taxon>Eukaryota</taxon>
        <taxon>Viridiplantae</taxon>
        <taxon>Streptophyta</taxon>
        <taxon>Embryophyta</taxon>
        <taxon>Marchantiophyta</taxon>
        <taxon>Marchantiopsida</taxon>
        <taxon>Marchantiidae</taxon>
        <taxon>Marchantiales</taxon>
        <taxon>Ricciaceae</taxon>
        <taxon>Riccia</taxon>
    </lineage>
</organism>
<feature type="compositionally biased region" description="Basic and acidic residues" evidence="1">
    <location>
        <begin position="13"/>
        <end position="30"/>
    </location>
</feature>